<evidence type="ECO:0000259" key="1">
    <source>
        <dbReference type="Pfam" id="PF22303"/>
    </source>
</evidence>
<dbReference type="RefSeq" id="WP_205476254.1">
    <property type="nucleotide sequence ID" value="NZ_CP070506.1"/>
</dbReference>
<dbReference type="InterPro" id="IPR054466">
    <property type="entry name" value="OspG_kinase"/>
</dbReference>
<evidence type="ECO:0000313" key="2">
    <source>
        <dbReference type="EMBL" id="QSB41091.1"/>
    </source>
</evidence>
<sequence>MADFAGGLSWPIPMSAGTQQKLLGAAVTYYRDTRLTPGVLEHLKGDLALSDEQLRDPVKTLESLIGSARAQALGQAMQNQLLGLATDTSVNEFALTALHLMLDPQPHRNKVAGYDLAHTRHWGQPAGAVVDGLREHLISRAKTSPEMAGVGAYLLLAKTAPEFLIKEIPASVTYGSPAWLSLSIAAATIEARSPGKVANMSFAQVMSSAQSAARHNPAITEHAQKHALIDWGIVNGVLENTDDQQYTPEALDSLRTTFNQWQSTRLRASESLDKEIPTRKDIARARLIERFGDLGALFEEKLISTNGRLGTGEQVRLVGRHSLLDIAMMDLANPAPFYSSDSRIPLALLNANPRFGVGPAFDQQFAEAIEEKKSALHTTVRQLIAQLPLERRKNLEYGALTFYQASSHTLGLDFTTTLPGPKVHTLLVRAERDGVSTAYEIDLGKGRIEPVDLAKAQVQSMRVANRVSETKVFTPRGDDVQGLREPRPQSALVPQSFSTNRTQRIADAFVQHLELDDPQIKEQARGRTTLDEQMGRAAPVEQFLLNLIPLRSAIVNFQQGNYREGAFDLVLDIFGFLTAGAAASGKLGRLISSTASSATKVLRGAKIIGTTLVNAFNPLGGLGDLAVGGTLLASKGGRLLFAKGGLAVNKLKGANGSYDLLKVASRQYDAAATGSLTVAGQRIETGAVLQNGKWYAFDVDKMRAYGTPLEGFTPGTKATKGMLALAGAEPGTQLSNKVLAEFKVAPSIIDGLSGNSRGVYTTADGHSSYIRHVDHNGDAAVYEVRQVTRTEDGAVQARIYHNNRQTPLLVQHVQGDQWQRLGIRGGNLPSVKDDLGPVIGQGGEGIVYESLDGKSVYKDLGTTSFKPPAGFQDRETECLNIFYGEGFATTIFEDGHKYIKMGKIDGVDLAHMPQGSLPPTAGTLLDEAIAKMEAKDLYHNDLQLKNFMYSAKDNKVYPVDMDAMMGEHVVGPVASTYNRLKQELRHAYAALVERRRD</sequence>
<gene>
    <name evidence="2" type="ORF">JTY93_06865</name>
</gene>
<protein>
    <recommendedName>
        <fullName evidence="1">Kinase OspG kinase domain-containing protein</fullName>
    </recommendedName>
</protein>
<dbReference type="InterPro" id="IPR011009">
    <property type="entry name" value="Kinase-like_dom_sf"/>
</dbReference>
<evidence type="ECO:0000313" key="3">
    <source>
        <dbReference type="Proteomes" id="UP000663249"/>
    </source>
</evidence>
<name>A0ABX7K566_9PSED</name>
<dbReference type="Gene3D" id="1.10.510.10">
    <property type="entry name" value="Transferase(Phosphotransferase) domain 1"/>
    <property type="match status" value="1"/>
</dbReference>
<feature type="domain" description="Kinase OspG kinase" evidence="1">
    <location>
        <begin position="839"/>
        <end position="966"/>
    </location>
</feature>
<dbReference type="SUPFAM" id="SSF56112">
    <property type="entry name" value="Protein kinase-like (PK-like)"/>
    <property type="match status" value="1"/>
</dbReference>
<dbReference type="Proteomes" id="UP000663249">
    <property type="component" value="Chromosome"/>
</dbReference>
<reference evidence="2 3" key="1">
    <citation type="submission" date="2021-02" db="EMBL/GenBank/DDBJ databases">
        <title>Genomic and phenotypic characterization of Pseudomonas hygromyciniae, a novel bacterial species discovered from a commercially purchased antibiotic vial.</title>
        <authorList>
            <person name="Turner T.L."/>
            <person name="Mitra S.D."/>
            <person name="Kochan T.J."/>
            <person name="Pincus N.B."/>
            <person name="Lebrun-Corbin M."/>
            <person name="Cheung B."/>
            <person name="Gatesy S.W."/>
            <person name="Afzal T."/>
            <person name="Ozer E.A."/>
            <person name="Hauser A.R."/>
        </authorList>
    </citation>
    <scope>NUCLEOTIDE SEQUENCE [LARGE SCALE GENOMIC DNA]</scope>
    <source>
        <strain evidence="2 3">SDM007</strain>
    </source>
</reference>
<dbReference type="EMBL" id="CP070506">
    <property type="protein sequence ID" value="QSB41091.1"/>
    <property type="molecule type" value="Genomic_DNA"/>
</dbReference>
<dbReference type="Pfam" id="PF22303">
    <property type="entry name" value="OspG_kinase"/>
    <property type="match status" value="1"/>
</dbReference>
<proteinExistence type="predicted"/>
<accession>A0ABX7K566</accession>
<keyword evidence="3" id="KW-1185">Reference proteome</keyword>
<organism evidence="2 3">
    <name type="scientific">Pseudomonas hygromyciniae</name>
    <dbReference type="NCBI Taxonomy" id="2812000"/>
    <lineage>
        <taxon>Bacteria</taxon>
        <taxon>Pseudomonadati</taxon>
        <taxon>Pseudomonadota</taxon>
        <taxon>Gammaproteobacteria</taxon>
        <taxon>Pseudomonadales</taxon>
        <taxon>Pseudomonadaceae</taxon>
        <taxon>Pseudomonas</taxon>
    </lineage>
</organism>
<dbReference type="Gene3D" id="3.30.200.20">
    <property type="entry name" value="Phosphorylase Kinase, domain 1"/>
    <property type="match status" value="1"/>
</dbReference>